<evidence type="ECO:0000256" key="1">
    <source>
        <dbReference type="SAM" id="MobiDB-lite"/>
    </source>
</evidence>
<feature type="compositionally biased region" description="Polar residues" evidence="1">
    <location>
        <begin position="66"/>
        <end position="88"/>
    </location>
</feature>
<dbReference type="VEuPathDB" id="FungiDB:AJ78_01359"/>
<feature type="region of interest" description="Disordered" evidence="1">
    <location>
        <begin position="62"/>
        <end position="144"/>
    </location>
</feature>
<comment type="caution">
    <text evidence="2">The sequence shown here is derived from an EMBL/GenBank/DDBJ whole genome shotgun (WGS) entry which is preliminary data.</text>
</comment>
<organism evidence="2 3">
    <name type="scientific">Emergomyces pasteurianus Ep9510</name>
    <dbReference type="NCBI Taxonomy" id="1447872"/>
    <lineage>
        <taxon>Eukaryota</taxon>
        <taxon>Fungi</taxon>
        <taxon>Dikarya</taxon>
        <taxon>Ascomycota</taxon>
        <taxon>Pezizomycotina</taxon>
        <taxon>Eurotiomycetes</taxon>
        <taxon>Eurotiomycetidae</taxon>
        <taxon>Onygenales</taxon>
        <taxon>Ajellomycetaceae</taxon>
        <taxon>Emergomyces</taxon>
    </lineage>
</organism>
<gene>
    <name evidence="2" type="ORF">AJ78_01359</name>
</gene>
<reference evidence="2 3" key="1">
    <citation type="submission" date="2015-07" db="EMBL/GenBank/DDBJ databases">
        <title>Emmonsia species relationships and genome sequence.</title>
        <authorList>
            <consortium name="The Broad Institute Genomics Platform"/>
            <person name="Cuomo C.A."/>
            <person name="Munoz J.F."/>
            <person name="Imamovic A."/>
            <person name="Priest M.E."/>
            <person name="Young S."/>
            <person name="Clay O.K."/>
            <person name="McEwen J.G."/>
        </authorList>
    </citation>
    <scope>NUCLEOTIDE SEQUENCE [LARGE SCALE GENOMIC DNA]</scope>
    <source>
        <strain evidence="2 3">UAMH 9510</strain>
    </source>
</reference>
<protein>
    <submittedName>
        <fullName evidence="2">Uncharacterized protein</fullName>
    </submittedName>
</protein>
<dbReference type="OrthoDB" id="4185230at2759"/>
<feature type="compositionally biased region" description="Pro residues" evidence="1">
    <location>
        <begin position="90"/>
        <end position="103"/>
    </location>
</feature>
<dbReference type="Proteomes" id="UP000182235">
    <property type="component" value="Unassembled WGS sequence"/>
</dbReference>
<name>A0A1J9QR51_9EURO</name>
<keyword evidence="3" id="KW-1185">Reference proteome</keyword>
<dbReference type="AlphaFoldDB" id="A0A1J9QR51"/>
<sequence length="204" mass="23134">MSETTYDAPNLFDMSLASLSFNPPLTADEKYHQACCDTLWKDHLEISVGFIDLTLADDMNEAGTELPSQNSSQESLPSNTPQTLLGSISPTPPSCRPHTPPHTPPEKARHPRNSSPKKISQRSPQYESRRENPQLRPQPNESKITKKYKNPLTASLKQFTKEVLDESPNAFKNEWYKTQEVTPTKRMSYVKLLEREGTHYKSSC</sequence>
<evidence type="ECO:0000313" key="2">
    <source>
        <dbReference type="EMBL" id="OJD18663.1"/>
    </source>
</evidence>
<evidence type="ECO:0000313" key="3">
    <source>
        <dbReference type="Proteomes" id="UP000182235"/>
    </source>
</evidence>
<dbReference type="EMBL" id="LGRN01000029">
    <property type="protein sequence ID" value="OJD18663.1"/>
    <property type="molecule type" value="Genomic_DNA"/>
</dbReference>
<accession>A0A1J9QR51</accession>
<feature type="compositionally biased region" description="Polar residues" evidence="1">
    <location>
        <begin position="113"/>
        <end position="126"/>
    </location>
</feature>
<proteinExistence type="predicted"/>